<organism evidence="1 2">
    <name type="scientific">Olivibacter domesticus</name>
    <name type="common">Pseudosphingobacterium domesticum</name>
    <dbReference type="NCBI Taxonomy" id="407022"/>
    <lineage>
        <taxon>Bacteria</taxon>
        <taxon>Pseudomonadati</taxon>
        <taxon>Bacteroidota</taxon>
        <taxon>Sphingobacteriia</taxon>
        <taxon>Sphingobacteriales</taxon>
        <taxon>Sphingobacteriaceae</taxon>
        <taxon>Olivibacter</taxon>
    </lineage>
</organism>
<dbReference type="GO" id="GO:0008967">
    <property type="term" value="F:phosphoglycolate phosphatase activity"/>
    <property type="evidence" value="ECO:0007669"/>
    <property type="project" value="TreeGrafter"/>
</dbReference>
<gene>
    <name evidence="1" type="ORF">SAMN05661044_00911</name>
</gene>
<dbReference type="SFLD" id="SFLDG01129">
    <property type="entry name" value="C1.5:_HAD__Beta-PGM__Phosphata"/>
    <property type="match status" value="1"/>
</dbReference>
<dbReference type="Proteomes" id="UP000199421">
    <property type="component" value="Unassembled WGS sequence"/>
</dbReference>
<dbReference type="PANTHER" id="PTHR43434">
    <property type="entry name" value="PHOSPHOGLYCOLATE PHOSPHATASE"/>
    <property type="match status" value="1"/>
</dbReference>
<reference evidence="2" key="1">
    <citation type="submission" date="2016-10" db="EMBL/GenBank/DDBJ databases">
        <authorList>
            <person name="Varghese N."/>
            <person name="Submissions S."/>
        </authorList>
    </citation>
    <scope>NUCLEOTIDE SEQUENCE [LARGE SCALE GENOMIC DNA]</scope>
    <source>
        <strain evidence="2">DSM 18733</strain>
    </source>
</reference>
<dbReference type="EMBL" id="FOAF01000001">
    <property type="protein sequence ID" value="SEK69344.1"/>
    <property type="molecule type" value="Genomic_DNA"/>
</dbReference>
<dbReference type="PANTHER" id="PTHR43434:SF13">
    <property type="entry name" value="PHOSPHOGLYCOLATE PHOSPHATASE"/>
    <property type="match status" value="1"/>
</dbReference>
<dbReference type="AlphaFoldDB" id="A0A1H7J4N2"/>
<accession>A0A1H7J4N2</accession>
<dbReference type="InterPro" id="IPR036412">
    <property type="entry name" value="HAD-like_sf"/>
</dbReference>
<keyword evidence="2" id="KW-1185">Reference proteome</keyword>
<dbReference type="STRING" id="407022.SAMN05661044_00911"/>
<proteinExistence type="predicted"/>
<sequence length="222" mass="24948">MQTIKLVIFDLDGTLANTLPLCIQAFRQSVEPLINRSITDSEIIATFGPSEEGTIKQLAPDYYDRGVADYLSLYENLHEMCPEPFEGIRDLLEWLNEKKFPIALVTGKGLYSTEISLKRFGIRHFFQHIETGSSVGPRKVDGIKAVMSHYPNIKTEEVIYVGDAPSDIEACKIVGIPIVAAAWAETAEPKKLIPLAPEHIFFHLEDFVYWLKNGITTISLNH</sequence>
<dbReference type="Pfam" id="PF13419">
    <property type="entry name" value="HAD_2"/>
    <property type="match status" value="1"/>
</dbReference>
<dbReference type="GO" id="GO:0005829">
    <property type="term" value="C:cytosol"/>
    <property type="evidence" value="ECO:0007669"/>
    <property type="project" value="TreeGrafter"/>
</dbReference>
<dbReference type="GO" id="GO:0006281">
    <property type="term" value="P:DNA repair"/>
    <property type="evidence" value="ECO:0007669"/>
    <property type="project" value="TreeGrafter"/>
</dbReference>
<dbReference type="SUPFAM" id="SSF56784">
    <property type="entry name" value="HAD-like"/>
    <property type="match status" value="1"/>
</dbReference>
<dbReference type="InterPro" id="IPR023198">
    <property type="entry name" value="PGP-like_dom2"/>
</dbReference>
<dbReference type="InterPro" id="IPR050155">
    <property type="entry name" value="HAD-like_hydrolase_sf"/>
</dbReference>
<dbReference type="Gene3D" id="1.10.150.240">
    <property type="entry name" value="Putative phosphatase, domain 2"/>
    <property type="match status" value="1"/>
</dbReference>
<dbReference type="OrthoDB" id="9807630at2"/>
<dbReference type="Gene3D" id="3.40.50.1000">
    <property type="entry name" value="HAD superfamily/HAD-like"/>
    <property type="match status" value="1"/>
</dbReference>
<protein>
    <submittedName>
        <fullName evidence="1">Pyrophosphatase PpaX</fullName>
    </submittedName>
</protein>
<dbReference type="InterPro" id="IPR041492">
    <property type="entry name" value="HAD_2"/>
</dbReference>
<evidence type="ECO:0000313" key="1">
    <source>
        <dbReference type="EMBL" id="SEK69344.1"/>
    </source>
</evidence>
<dbReference type="InterPro" id="IPR023214">
    <property type="entry name" value="HAD_sf"/>
</dbReference>
<dbReference type="SFLD" id="SFLDS00003">
    <property type="entry name" value="Haloacid_Dehalogenase"/>
    <property type="match status" value="1"/>
</dbReference>
<dbReference type="RefSeq" id="WP_093323558.1">
    <property type="nucleotide sequence ID" value="NZ_FOAF01000001.1"/>
</dbReference>
<name>A0A1H7J4N2_OLID1</name>
<evidence type="ECO:0000313" key="2">
    <source>
        <dbReference type="Proteomes" id="UP000199421"/>
    </source>
</evidence>